<gene>
    <name evidence="1" type="ORF">LMG28140_02401</name>
</gene>
<reference evidence="1 2" key="1">
    <citation type="submission" date="2020-10" db="EMBL/GenBank/DDBJ databases">
        <authorList>
            <person name="Peeters C."/>
        </authorList>
    </citation>
    <scope>NUCLEOTIDE SEQUENCE [LARGE SCALE GENOMIC DNA]</scope>
    <source>
        <strain evidence="1 2">LMG 28140</strain>
    </source>
</reference>
<name>A0ABM8NKW9_9BURK</name>
<dbReference type="Proteomes" id="UP000598032">
    <property type="component" value="Unassembled WGS sequence"/>
</dbReference>
<proteinExistence type="predicted"/>
<dbReference type="EMBL" id="CAJHCP010000005">
    <property type="protein sequence ID" value="CAD6530796.1"/>
    <property type="molecule type" value="Genomic_DNA"/>
</dbReference>
<comment type="caution">
    <text evidence="1">The sequence shown here is derived from an EMBL/GenBank/DDBJ whole genome shotgun (WGS) entry which is preliminary data.</text>
</comment>
<organism evidence="1 2">
    <name type="scientific">Paraburkholderia metrosideri</name>
    <dbReference type="NCBI Taxonomy" id="580937"/>
    <lineage>
        <taxon>Bacteria</taxon>
        <taxon>Pseudomonadati</taxon>
        <taxon>Pseudomonadota</taxon>
        <taxon>Betaproteobacteria</taxon>
        <taxon>Burkholderiales</taxon>
        <taxon>Burkholderiaceae</taxon>
        <taxon>Paraburkholderia</taxon>
    </lineage>
</organism>
<keyword evidence="2" id="KW-1185">Reference proteome</keyword>
<evidence type="ECO:0000313" key="2">
    <source>
        <dbReference type="Proteomes" id="UP000598032"/>
    </source>
</evidence>
<evidence type="ECO:0000313" key="1">
    <source>
        <dbReference type="EMBL" id="CAD6530796.1"/>
    </source>
</evidence>
<protein>
    <submittedName>
        <fullName evidence="1">Uncharacterized protein</fullName>
    </submittedName>
</protein>
<accession>A0ABM8NKW9</accession>
<sequence>MTAASTENGYVSIRFLHRSIELGFVEFRVRRNIGIELIIARRAYACVLENVAVA</sequence>